<dbReference type="InterPro" id="IPR011425">
    <property type="entry name" value="Med9"/>
</dbReference>
<feature type="coiled-coil region" evidence="8">
    <location>
        <begin position="173"/>
        <end position="207"/>
    </location>
</feature>
<gene>
    <name evidence="7" type="primary">MED9</name>
    <name evidence="10" type="ORF">BDV25DRAFT_148373</name>
</gene>
<dbReference type="GO" id="GO:0016592">
    <property type="term" value="C:mediator complex"/>
    <property type="evidence" value="ECO:0007669"/>
    <property type="project" value="InterPro"/>
</dbReference>
<keyword evidence="3 7" id="KW-0805">Transcription regulation</keyword>
<evidence type="ECO:0000256" key="2">
    <source>
        <dbReference type="ARBA" id="ARBA00008089"/>
    </source>
</evidence>
<feature type="compositionally biased region" description="Polar residues" evidence="9">
    <location>
        <begin position="85"/>
        <end position="96"/>
    </location>
</feature>
<evidence type="ECO:0000256" key="4">
    <source>
        <dbReference type="ARBA" id="ARBA00023159"/>
    </source>
</evidence>
<evidence type="ECO:0000256" key="1">
    <source>
        <dbReference type="ARBA" id="ARBA00004123"/>
    </source>
</evidence>
<organism evidence="10 11">
    <name type="scientific">Aspergillus avenaceus</name>
    <dbReference type="NCBI Taxonomy" id="36643"/>
    <lineage>
        <taxon>Eukaryota</taxon>
        <taxon>Fungi</taxon>
        <taxon>Dikarya</taxon>
        <taxon>Ascomycota</taxon>
        <taxon>Pezizomycotina</taxon>
        <taxon>Eurotiomycetes</taxon>
        <taxon>Eurotiomycetidae</taxon>
        <taxon>Eurotiales</taxon>
        <taxon>Aspergillaceae</taxon>
        <taxon>Aspergillus</taxon>
        <taxon>Aspergillus subgen. Circumdati</taxon>
    </lineage>
</organism>
<keyword evidence="5 7" id="KW-0804">Transcription</keyword>
<evidence type="ECO:0000256" key="6">
    <source>
        <dbReference type="ARBA" id="ARBA00023242"/>
    </source>
</evidence>
<dbReference type="AlphaFoldDB" id="A0A5N6U698"/>
<sequence>MASRSPTAVTPLPKSSSVPQTPVVKDTAAATTATDAPPQPVPFPPPQTFDIIPPLHGLLLRLLSPQSNSDGVPNARAAEDPTGATAPSGSGPTTGIPSQSQGPQPQVAAGNQNNSSGVLPTVSSTAAGSASAAAEIAALSSNAPPPLDIKDLPTEASSIKIRIQKAHAVVEGLPDVHRSVAEQEKEINELEDRISKLKAVISDFGRRANPANMEKEKVQAS</sequence>
<reference evidence="10 11" key="1">
    <citation type="submission" date="2019-04" db="EMBL/GenBank/DDBJ databases">
        <title>Friends and foes A comparative genomics study of 23 Aspergillus species from section Flavi.</title>
        <authorList>
            <consortium name="DOE Joint Genome Institute"/>
            <person name="Kjaerbolling I."/>
            <person name="Vesth T."/>
            <person name="Frisvad J.C."/>
            <person name="Nybo J.L."/>
            <person name="Theobald S."/>
            <person name="Kildgaard S."/>
            <person name="Isbrandt T."/>
            <person name="Kuo A."/>
            <person name="Sato A."/>
            <person name="Lyhne E.K."/>
            <person name="Kogle M.E."/>
            <person name="Wiebenga A."/>
            <person name="Kun R.S."/>
            <person name="Lubbers R.J."/>
            <person name="Makela M.R."/>
            <person name="Barry K."/>
            <person name="Chovatia M."/>
            <person name="Clum A."/>
            <person name="Daum C."/>
            <person name="Haridas S."/>
            <person name="He G."/>
            <person name="LaButti K."/>
            <person name="Lipzen A."/>
            <person name="Mondo S."/>
            <person name="Riley R."/>
            <person name="Salamov A."/>
            <person name="Simmons B.A."/>
            <person name="Magnuson J.K."/>
            <person name="Henrissat B."/>
            <person name="Mortensen U.H."/>
            <person name="Larsen T.O."/>
            <person name="Devries R.P."/>
            <person name="Grigoriev I.V."/>
            <person name="Machida M."/>
            <person name="Baker S.E."/>
            <person name="Andersen M.R."/>
        </authorList>
    </citation>
    <scope>NUCLEOTIDE SEQUENCE [LARGE SCALE GENOMIC DNA]</scope>
    <source>
        <strain evidence="10 11">IBT 18842</strain>
    </source>
</reference>
<evidence type="ECO:0000256" key="5">
    <source>
        <dbReference type="ARBA" id="ARBA00023163"/>
    </source>
</evidence>
<feature type="compositionally biased region" description="Polar residues" evidence="9">
    <location>
        <begin position="1"/>
        <end position="20"/>
    </location>
</feature>
<dbReference type="OrthoDB" id="5414694at2759"/>
<evidence type="ECO:0000256" key="9">
    <source>
        <dbReference type="SAM" id="MobiDB-lite"/>
    </source>
</evidence>
<dbReference type="GO" id="GO:0003712">
    <property type="term" value="F:transcription coregulator activity"/>
    <property type="evidence" value="ECO:0007669"/>
    <property type="project" value="InterPro"/>
</dbReference>
<evidence type="ECO:0000256" key="7">
    <source>
        <dbReference type="RuleBase" id="RU364145"/>
    </source>
</evidence>
<feature type="compositionally biased region" description="Low complexity" evidence="9">
    <location>
        <begin position="97"/>
        <end position="106"/>
    </location>
</feature>
<name>A0A5N6U698_ASPAV</name>
<evidence type="ECO:0000313" key="10">
    <source>
        <dbReference type="EMBL" id="KAE8153949.1"/>
    </source>
</evidence>
<keyword evidence="4 7" id="KW-0010">Activator</keyword>
<dbReference type="Proteomes" id="UP000325780">
    <property type="component" value="Unassembled WGS sequence"/>
</dbReference>
<comment type="subunit">
    <text evidence="7">Component of the Mediator complex.</text>
</comment>
<proteinExistence type="inferred from homology"/>
<dbReference type="Pfam" id="PF07544">
    <property type="entry name" value="Med9"/>
    <property type="match status" value="1"/>
</dbReference>
<feature type="region of interest" description="Disordered" evidence="9">
    <location>
        <begin position="1"/>
        <end position="134"/>
    </location>
</feature>
<protein>
    <recommendedName>
        <fullName evidence="7">Mediator of RNA polymerase II transcription subunit 9</fullName>
    </recommendedName>
    <alternativeName>
        <fullName evidence="7">Mediator complex subunit 9</fullName>
    </alternativeName>
</protein>
<feature type="compositionally biased region" description="Pro residues" evidence="9">
    <location>
        <begin position="37"/>
        <end position="47"/>
    </location>
</feature>
<comment type="function">
    <text evidence="7">Component of the Mediator complex, a coactivator involved in the regulated transcription of nearly all RNA polymerase II-dependent genes. Mediator functions as a bridge to convey information from gene-specific regulatory proteins to the basal RNA polymerase II transcription machinery. Mediator is recruited to promoters by direct interactions with regulatory proteins and serves as a scaffold for the assembly of a functional preinitiation complex with RNA polymerase II and the general transcription factors.</text>
</comment>
<evidence type="ECO:0000256" key="8">
    <source>
        <dbReference type="SAM" id="Coils"/>
    </source>
</evidence>
<comment type="similarity">
    <text evidence="2 7">Belongs to the Mediator complex subunit 9 family.</text>
</comment>
<feature type="compositionally biased region" description="Low complexity" evidence="9">
    <location>
        <begin position="21"/>
        <end position="36"/>
    </location>
</feature>
<dbReference type="EMBL" id="ML742033">
    <property type="protein sequence ID" value="KAE8153949.1"/>
    <property type="molecule type" value="Genomic_DNA"/>
</dbReference>
<keyword evidence="6 7" id="KW-0539">Nucleus</keyword>
<keyword evidence="11" id="KW-1185">Reference proteome</keyword>
<evidence type="ECO:0000256" key="3">
    <source>
        <dbReference type="ARBA" id="ARBA00023015"/>
    </source>
</evidence>
<feature type="compositionally biased region" description="Polar residues" evidence="9">
    <location>
        <begin position="109"/>
        <end position="122"/>
    </location>
</feature>
<accession>A0A5N6U698</accession>
<feature type="compositionally biased region" description="Low complexity" evidence="9">
    <location>
        <begin position="123"/>
        <end position="134"/>
    </location>
</feature>
<comment type="subcellular location">
    <subcellularLocation>
        <location evidence="1 7">Nucleus</location>
    </subcellularLocation>
</comment>
<keyword evidence="8" id="KW-0175">Coiled coil</keyword>
<dbReference type="GO" id="GO:0006357">
    <property type="term" value="P:regulation of transcription by RNA polymerase II"/>
    <property type="evidence" value="ECO:0007669"/>
    <property type="project" value="InterPro"/>
</dbReference>
<evidence type="ECO:0000313" key="11">
    <source>
        <dbReference type="Proteomes" id="UP000325780"/>
    </source>
</evidence>